<sequence>MSQCHYQIFSKGNFGDESYQGPPAEGFDDSQGAGVAFFKSAVSATGPTDFGFMLQGQNKDFAAGFAAFQGQSSQSNQMAQSQPDGSPVPVTPIPSPRPAPILKEASPLPEAKRGRFEEDAYVGQPPQPPLRPTPRPFGVVPGEERGEQAMNPAVIRSDPFFWLRNDDHQNEEVQTLLRDEDAHCAGSLAGLQGLREQLYAEMKSHTQEADLDIPTLYPGGFAYYGRSFMDKPYRSHYRARLASADTGTGTSSSSSAVPGDVMARAAVAGMQLVAEELLLDENQLVSPGQDGQQRPFLSVCGPDPSADHSLLAYAEDFEGSDSYAIHFRDAASGQNCAMHLEQTDGSVQWDAAGHAGIYYIGHDPEYRGFVVRRHVIGTCQTQDQVVFEERNKQFSVSMCKSSDSRFLIVQSSSSETSESHFLDLQNPSVGLVCVCPRQYGHRYDVDTCLDQVYILTNKDGAKNLKICSTPLSSIPCPGPQAWLDVWILCLERTVVVVVVIVVVVAQGCQRHQKQHCCFMVVL</sequence>
<keyword evidence="3" id="KW-0812">Transmembrane</keyword>
<keyword evidence="7" id="KW-1185">Reference proteome</keyword>
<feature type="region of interest" description="Disordered" evidence="2">
    <location>
        <begin position="72"/>
        <end position="103"/>
    </location>
</feature>
<organism evidence="5 7">
    <name type="scientific">Polarella glacialis</name>
    <name type="common">Dinoflagellate</name>
    <dbReference type="NCBI Taxonomy" id="89957"/>
    <lineage>
        <taxon>Eukaryota</taxon>
        <taxon>Sar</taxon>
        <taxon>Alveolata</taxon>
        <taxon>Dinophyceae</taxon>
        <taxon>Suessiales</taxon>
        <taxon>Suessiaceae</taxon>
        <taxon>Polarella</taxon>
    </lineage>
</organism>
<dbReference type="EMBL" id="CAJNNV010027881">
    <property type="protein sequence ID" value="CAE8622041.1"/>
    <property type="molecule type" value="Genomic_DNA"/>
</dbReference>
<dbReference type="PANTHER" id="PTHR11757">
    <property type="entry name" value="PROTEASE FAMILY S9A OLIGOPEPTIDASE"/>
    <property type="match status" value="1"/>
</dbReference>
<dbReference type="InterPro" id="IPR051543">
    <property type="entry name" value="Serine_Peptidase_S9A"/>
</dbReference>
<keyword evidence="3" id="KW-1133">Transmembrane helix</keyword>
<proteinExistence type="inferred from homology"/>
<feature type="compositionally biased region" description="Low complexity" evidence="2">
    <location>
        <begin position="72"/>
        <end position="82"/>
    </location>
</feature>
<evidence type="ECO:0000256" key="2">
    <source>
        <dbReference type="SAM" id="MobiDB-lite"/>
    </source>
</evidence>
<feature type="compositionally biased region" description="Pro residues" evidence="2">
    <location>
        <begin position="89"/>
        <end position="99"/>
    </location>
</feature>
<feature type="transmembrane region" description="Helical" evidence="3">
    <location>
        <begin position="485"/>
        <end position="505"/>
    </location>
</feature>
<dbReference type="InterPro" id="IPR023302">
    <property type="entry name" value="Pept_S9A_N"/>
</dbReference>
<evidence type="ECO:0000256" key="1">
    <source>
        <dbReference type="ARBA" id="ARBA00005228"/>
    </source>
</evidence>
<evidence type="ECO:0000313" key="6">
    <source>
        <dbReference type="EMBL" id="CAE8692841.1"/>
    </source>
</evidence>
<evidence type="ECO:0000313" key="7">
    <source>
        <dbReference type="Proteomes" id="UP000654075"/>
    </source>
</evidence>
<evidence type="ECO:0000256" key="3">
    <source>
        <dbReference type="SAM" id="Phobius"/>
    </source>
</evidence>
<comment type="similarity">
    <text evidence="1">Belongs to the peptidase S9A family.</text>
</comment>
<name>A0A813GCX3_POLGL</name>
<dbReference type="InterPro" id="IPR029058">
    <property type="entry name" value="AB_hydrolase_fold"/>
</dbReference>
<feature type="domain" description="Peptidase S9A N-terminal" evidence="4">
    <location>
        <begin position="147"/>
        <end position="484"/>
    </location>
</feature>
<reference evidence="5" key="1">
    <citation type="submission" date="2021-02" db="EMBL/GenBank/DDBJ databases">
        <authorList>
            <person name="Dougan E. K."/>
            <person name="Rhodes N."/>
            <person name="Thang M."/>
            <person name="Chan C."/>
        </authorList>
    </citation>
    <scope>NUCLEOTIDE SEQUENCE</scope>
</reference>
<dbReference type="Gene3D" id="2.130.10.120">
    <property type="entry name" value="Prolyl oligopeptidase, N-terminal domain"/>
    <property type="match status" value="1"/>
</dbReference>
<dbReference type="OrthoDB" id="248387at2759"/>
<dbReference type="GO" id="GO:0004252">
    <property type="term" value="F:serine-type endopeptidase activity"/>
    <property type="evidence" value="ECO:0007669"/>
    <property type="project" value="InterPro"/>
</dbReference>
<dbReference type="Pfam" id="PF02897">
    <property type="entry name" value="Peptidase_S9_N"/>
    <property type="match status" value="1"/>
</dbReference>
<dbReference type="Proteomes" id="UP000626109">
    <property type="component" value="Unassembled WGS sequence"/>
</dbReference>
<dbReference type="Proteomes" id="UP000654075">
    <property type="component" value="Unassembled WGS sequence"/>
</dbReference>
<evidence type="ECO:0000313" key="5">
    <source>
        <dbReference type="EMBL" id="CAE8622041.1"/>
    </source>
</evidence>
<gene>
    <name evidence="5" type="ORF">PGLA1383_LOCUS39555</name>
    <name evidence="6" type="ORF">PGLA2088_LOCUS28066</name>
</gene>
<dbReference type="Gene3D" id="3.40.50.1820">
    <property type="entry name" value="alpha/beta hydrolase"/>
    <property type="match status" value="1"/>
</dbReference>
<dbReference type="AlphaFoldDB" id="A0A813GCX3"/>
<dbReference type="SUPFAM" id="SSF50993">
    <property type="entry name" value="Peptidase/esterase 'gauge' domain"/>
    <property type="match status" value="1"/>
</dbReference>
<accession>A0A813GCX3</accession>
<keyword evidence="3" id="KW-0472">Membrane</keyword>
<dbReference type="EMBL" id="CAJNNW010027722">
    <property type="protein sequence ID" value="CAE8692841.1"/>
    <property type="molecule type" value="Genomic_DNA"/>
</dbReference>
<dbReference type="PANTHER" id="PTHR11757:SF19">
    <property type="entry name" value="PROLYL ENDOPEPTIDASE-LIKE"/>
    <property type="match status" value="1"/>
</dbReference>
<evidence type="ECO:0000259" key="4">
    <source>
        <dbReference type="Pfam" id="PF02897"/>
    </source>
</evidence>
<protein>
    <recommendedName>
        <fullName evidence="4">Peptidase S9A N-terminal domain-containing protein</fullName>
    </recommendedName>
</protein>
<comment type="caution">
    <text evidence="5">The sequence shown here is derived from an EMBL/GenBank/DDBJ whole genome shotgun (WGS) entry which is preliminary data.</text>
</comment>